<dbReference type="Proteomes" id="UP000030653">
    <property type="component" value="Unassembled WGS sequence"/>
</dbReference>
<keyword evidence="2" id="KW-0812">Transmembrane</keyword>
<gene>
    <name evidence="3" type="ORF">DACRYDRAFT_19522</name>
</gene>
<evidence type="ECO:0000313" key="4">
    <source>
        <dbReference type="Proteomes" id="UP000030653"/>
    </source>
</evidence>
<reference evidence="3 4" key="1">
    <citation type="journal article" date="2012" name="Science">
        <title>The Paleozoic origin of enzymatic lignin decomposition reconstructed from 31 fungal genomes.</title>
        <authorList>
            <person name="Floudas D."/>
            <person name="Binder M."/>
            <person name="Riley R."/>
            <person name="Barry K."/>
            <person name="Blanchette R.A."/>
            <person name="Henrissat B."/>
            <person name="Martinez A.T."/>
            <person name="Otillar R."/>
            <person name="Spatafora J.W."/>
            <person name="Yadav J.S."/>
            <person name="Aerts A."/>
            <person name="Benoit I."/>
            <person name="Boyd A."/>
            <person name="Carlson A."/>
            <person name="Copeland A."/>
            <person name="Coutinho P.M."/>
            <person name="de Vries R.P."/>
            <person name="Ferreira P."/>
            <person name="Findley K."/>
            <person name="Foster B."/>
            <person name="Gaskell J."/>
            <person name="Glotzer D."/>
            <person name="Gorecki P."/>
            <person name="Heitman J."/>
            <person name="Hesse C."/>
            <person name="Hori C."/>
            <person name="Igarashi K."/>
            <person name="Jurgens J.A."/>
            <person name="Kallen N."/>
            <person name="Kersten P."/>
            <person name="Kohler A."/>
            <person name="Kuees U."/>
            <person name="Kumar T.K.A."/>
            <person name="Kuo A."/>
            <person name="LaButti K."/>
            <person name="Larrondo L.F."/>
            <person name="Lindquist E."/>
            <person name="Ling A."/>
            <person name="Lombard V."/>
            <person name="Lucas S."/>
            <person name="Lundell T."/>
            <person name="Martin R."/>
            <person name="McLaughlin D.J."/>
            <person name="Morgenstern I."/>
            <person name="Morin E."/>
            <person name="Murat C."/>
            <person name="Nagy L.G."/>
            <person name="Nolan M."/>
            <person name="Ohm R.A."/>
            <person name="Patyshakuliyeva A."/>
            <person name="Rokas A."/>
            <person name="Ruiz-Duenas F.J."/>
            <person name="Sabat G."/>
            <person name="Salamov A."/>
            <person name="Samejima M."/>
            <person name="Schmutz J."/>
            <person name="Slot J.C."/>
            <person name="St John F."/>
            <person name="Stenlid J."/>
            <person name="Sun H."/>
            <person name="Sun S."/>
            <person name="Syed K."/>
            <person name="Tsang A."/>
            <person name="Wiebenga A."/>
            <person name="Young D."/>
            <person name="Pisabarro A."/>
            <person name="Eastwood D.C."/>
            <person name="Martin F."/>
            <person name="Cullen D."/>
            <person name="Grigoriev I.V."/>
            <person name="Hibbett D.S."/>
        </authorList>
    </citation>
    <scope>NUCLEOTIDE SEQUENCE [LARGE SCALE GENOMIC DNA]</scope>
    <source>
        <strain evidence="3 4">DJM-731 SS1</strain>
    </source>
</reference>
<proteinExistence type="predicted"/>
<dbReference type="GeneID" id="63686611"/>
<dbReference type="RefSeq" id="XP_040633202.1">
    <property type="nucleotide sequence ID" value="XM_040771549.1"/>
</dbReference>
<accession>M5GGY7</accession>
<evidence type="ECO:0000256" key="2">
    <source>
        <dbReference type="SAM" id="Phobius"/>
    </source>
</evidence>
<feature type="transmembrane region" description="Helical" evidence="2">
    <location>
        <begin position="6"/>
        <end position="22"/>
    </location>
</feature>
<keyword evidence="2" id="KW-1133">Transmembrane helix</keyword>
<dbReference type="AlphaFoldDB" id="M5GGY7"/>
<organism evidence="3 4">
    <name type="scientific">Dacryopinax primogenitus (strain DJM 731)</name>
    <name type="common">Brown rot fungus</name>
    <dbReference type="NCBI Taxonomy" id="1858805"/>
    <lineage>
        <taxon>Eukaryota</taxon>
        <taxon>Fungi</taxon>
        <taxon>Dikarya</taxon>
        <taxon>Basidiomycota</taxon>
        <taxon>Agaricomycotina</taxon>
        <taxon>Dacrymycetes</taxon>
        <taxon>Dacrymycetales</taxon>
        <taxon>Dacrymycetaceae</taxon>
        <taxon>Dacryopinax</taxon>
    </lineage>
</organism>
<keyword evidence="2" id="KW-0472">Membrane</keyword>
<evidence type="ECO:0000313" key="3">
    <source>
        <dbReference type="EMBL" id="EJU06308.1"/>
    </source>
</evidence>
<dbReference type="OMA" id="QRERRMH"/>
<feature type="region of interest" description="Disordered" evidence="1">
    <location>
        <begin position="192"/>
        <end position="242"/>
    </location>
</feature>
<dbReference type="OrthoDB" id="3246206at2759"/>
<dbReference type="HOGENOM" id="CLU_709843_0_0_1"/>
<feature type="region of interest" description="Disordered" evidence="1">
    <location>
        <begin position="127"/>
        <end position="162"/>
    </location>
</feature>
<protein>
    <recommendedName>
        <fullName evidence="5">Transmembrane protein</fullName>
    </recommendedName>
</protein>
<keyword evidence="4" id="KW-1185">Reference proteome</keyword>
<name>M5GGY7_DACPD</name>
<evidence type="ECO:0008006" key="5">
    <source>
        <dbReference type="Google" id="ProtNLM"/>
    </source>
</evidence>
<feature type="region of interest" description="Disordered" evidence="1">
    <location>
        <begin position="271"/>
        <end position="370"/>
    </location>
</feature>
<sequence length="389" mass="42165">MAPPVFIYVGGVIIAIGAAYALKQFIYEPYVAPQLEKWAQAFIESRRRAKEEQRERRMHAPMMAMRSGAPVGTSYDYVRLDGEENELRRAGSAKAREWSAHNRAEEEAPVPIELEKFAAGEKNRLSWSERELPPNMPLPALPNAPGLRKRAGGSRPTSRPQSFVEITEVPGLPVSAYIPLTPQTTHIASPKPDFRQTFSAPPALPAPAPSQPALLSPPMSATSPPPVQRILSPPQAREYPQPLHGTIEDLTSPLVGDSLIHLVVQSQPGQAPESVFARSPSPFLQPGTPSLSHRSYQSSPYPSRPPSALSSVFSPPGSALSLPSPLARTPSWTALSRASSAMGGEDEVLSQSSRSVTDEETGSELGSEIGSVWDTISRRSALSEQYVRM</sequence>
<evidence type="ECO:0000256" key="1">
    <source>
        <dbReference type="SAM" id="MobiDB-lite"/>
    </source>
</evidence>
<feature type="compositionally biased region" description="Low complexity" evidence="1">
    <location>
        <begin position="211"/>
        <end position="221"/>
    </location>
</feature>
<dbReference type="EMBL" id="JH795855">
    <property type="protein sequence ID" value="EJU06308.1"/>
    <property type="molecule type" value="Genomic_DNA"/>
</dbReference>
<feature type="compositionally biased region" description="Low complexity" evidence="1">
    <location>
        <begin position="292"/>
        <end position="331"/>
    </location>
</feature>